<dbReference type="GeneID" id="101854211"/>
<evidence type="ECO:0000313" key="2">
    <source>
        <dbReference type="Proteomes" id="UP000694888"/>
    </source>
</evidence>
<gene>
    <name evidence="3" type="primary">LOC101854211</name>
</gene>
<dbReference type="SUPFAM" id="SSF52266">
    <property type="entry name" value="SGNH hydrolase"/>
    <property type="match status" value="1"/>
</dbReference>
<feature type="domain" description="SGNH hydrolase-type esterase" evidence="1">
    <location>
        <begin position="17"/>
        <end position="202"/>
    </location>
</feature>
<dbReference type="Pfam" id="PF13472">
    <property type="entry name" value="Lipase_GDSL_2"/>
    <property type="match status" value="1"/>
</dbReference>
<dbReference type="PANTHER" id="PTHR14209:SF19">
    <property type="entry name" value="ISOAMYL ACETATE-HYDROLYZING ESTERASE 1 HOMOLOG"/>
    <property type="match status" value="1"/>
</dbReference>
<dbReference type="RefSeq" id="XP_012944695.1">
    <property type="nucleotide sequence ID" value="XM_013089241.2"/>
</dbReference>
<reference evidence="3" key="1">
    <citation type="submission" date="2025-08" db="UniProtKB">
        <authorList>
            <consortium name="RefSeq"/>
        </authorList>
    </citation>
    <scope>IDENTIFICATION</scope>
</reference>
<keyword evidence="2" id="KW-1185">Reference proteome</keyword>
<dbReference type="InterPro" id="IPR013830">
    <property type="entry name" value="SGNH_hydro"/>
</dbReference>
<dbReference type="Proteomes" id="UP000694888">
    <property type="component" value="Unplaced"/>
</dbReference>
<name>A0ABM1ABT0_APLCA</name>
<dbReference type="InterPro" id="IPR036514">
    <property type="entry name" value="SGNH_hydro_sf"/>
</dbReference>
<organism evidence="2 3">
    <name type="scientific">Aplysia californica</name>
    <name type="common">California sea hare</name>
    <dbReference type="NCBI Taxonomy" id="6500"/>
    <lineage>
        <taxon>Eukaryota</taxon>
        <taxon>Metazoa</taxon>
        <taxon>Spiralia</taxon>
        <taxon>Lophotrochozoa</taxon>
        <taxon>Mollusca</taxon>
        <taxon>Gastropoda</taxon>
        <taxon>Heterobranchia</taxon>
        <taxon>Euthyneura</taxon>
        <taxon>Tectipleura</taxon>
        <taxon>Aplysiida</taxon>
        <taxon>Aplysioidea</taxon>
        <taxon>Aplysiidae</taxon>
        <taxon>Aplysia</taxon>
    </lineage>
</organism>
<accession>A0ABM1ABT0</accession>
<dbReference type="PANTHER" id="PTHR14209">
    <property type="entry name" value="ISOAMYL ACETATE-HYDROLYZING ESTERASE 1"/>
    <property type="match status" value="1"/>
</dbReference>
<dbReference type="CDD" id="cd01838">
    <property type="entry name" value="Isoamyl_acetate_hydrolase_like"/>
    <property type="match status" value="1"/>
</dbReference>
<evidence type="ECO:0000313" key="3">
    <source>
        <dbReference type="RefSeq" id="XP_012944695.1"/>
    </source>
</evidence>
<sequence length="240" mass="26917">MASCSRGLRVWPRVLLYGDSITQRCFTEEGCWGSLFADYLQRKCDVVVRGFSGYTTRWCKLMLPSILDKTVAKDTVAMTIFLGANDSNNEANVRQHVPLEEYRENMKEMVDYALSTGISRDRVILISPPAFNASAWAVECKRRGTVLTKDNTTTGVYARACCELAQEMGTGVVDLYTEMMKAEDFSGFLVDGLHLSHSGSRLLFSQLQPIIDRLTADLPMPIFPFKDDVDLDNLEKSLLS</sequence>
<evidence type="ECO:0000259" key="1">
    <source>
        <dbReference type="Pfam" id="PF13472"/>
    </source>
</evidence>
<proteinExistence type="predicted"/>
<dbReference type="Gene3D" id="3.40.50.1110">
    <property type="entry name" value="SGNH hydrolase"/>
    <property type="match status" value="1"/>
</dbReference>
<dbReference type="InterPro" id="IPR045136">
    <property type="entry name" value="Iah1-like"/>
</dbReference>
<protein>
    <submittedName>
        <fullName evidence="3">Isoamyl acetate-hydrolyzing esterase 1 homolog</fullName>
    </submittedName>
</protein>